<sequence length="249" mass="28353">MYVSATRLQNESRVWTSRLCDEIVRLTYRIPLSPNQRTYRRQLLGLCHDTSIECATSALVHYRDKCSRSLLCERQNVALECKPFVPGSAASYRASDAVVREWCSSLGDEPTSFHPDDRVYRKVISWFPRANAVAMSEEEFEVLFKQTVSMASYWKAPGPDGLLMGNKKCVDQTRISLRSILYKIYSGMYSGKLEMFCTGRTALIPRVHNPKTAGDFRPITCLNSAYKVLTGTVCRLLERSIRIVLLRTS</sequence>
<evidence type="ECO:0008006" key="3">
    <source>
        <dbReference type="Google" id="ProtNLM"/>
    </source>
</evidence>
<comment type="caution">
    <text evidence="1">The sequence shown here is derived from an EMBL/GenBank/DDBJ whole genome shotgun (WGS) entry which is preliminary data.</text>
</comment>
<name>A0A0C2IHY3_THEKT</name>
<dbReference type="EMBL" id="JWZT01004055">
    <property type="protein sequence ID" value="KII64959.1"/>
    <property type="molecule type" value="Genomic_DNA"/>
</dbReference>
<dbReference type="Proteomes" id="UP000031668">
    <property type="component" value="Unassembled WGS sequence"/>
</dbReference>
<reference evidence="1 2" key="1">
    <citation type="journal article" date="2014" name="Genome Biol. Evol.">
        <title>The genome of the myxosporean Thelohanellus kitauei shows adaptations to nutrient acquisition within its fish host.</title>
        <authorList>
            <person name="Yang Y."/>
            <person name="Xiong J."/>
            <person name="Zhou Z."/>
            <person name="Huo F."/>
            <person name="Miao W."/>
            <person name="Ran C."/>
            <person name="Liu Y."/>
            <person name="Zhang J."/>
            <person name="Feng J."/>
            <person name="Wang M."/>
            <person name="Wang M."/>
            <person name="Wang L."/>
            <person name="Yao B."/>
        </authorList>
    </citation>
    <scope>NUCLEOTIDE SEQUENCE [LARGE SCALE GENOMIC DNA]</scope>
    <source>
        <strain evidence="1">Wuqing</strain>
    </source>
</reference>
<protein>
    <recommendedName>
        <fullName evidence="3">Reverse transcriptase domain-containing protein</fullName>
    </recommendedName>
</protein>
<organism evidence="1 2">
    <name type="scientific">Thelohanellus kitauei</name>
    <name type="common">Myxosporean</name>
    <dbReference type="NCBI Taxonomy" id="669202"/>
    <lineage>
        <taxon>Eukaryota</taxon>
        <taxon>Metazoa</taxon>
        <taxon>Cnidaria</taxon>
        <taxon>Myxozoa</taxon>
        <taxon>Myxosporea</taxon>
        <taxon>Bivalvulida</taxon>
        <taxon>Platysporina</taxon>
        <taxon>Myxobolidae</taxon>
        <taxon>Thelohanellus</taxon>
    </lineage>
</organism>
<evidence type="ECO:0000313" key="1">
    <source>
        <dbReference type="EMBL" id="KII64959.1"/>
    </source>
</evidence>
<gene>
    <name evidence="1" type="ORF">RF11_08447</name>
</gene>
<accession>A0A0C2IHY3</accession>
<proteinExistence type="predicted"/>
<evidence type="ECO:0000313" key="2">
    <source>
        <dbReference type="Proteomes" id="UP000031668"/>
    </source>
</evidence>
<dbReference type="OrthoDB" id="2194416at2759"/>
<keyword evidence="2" id="KW-1185">Reference proteome</keyword>
<dbReference type="AlphaFoldDB" id="A0A0C2IHY3"/>